<organism evidence="2 3">
    <name type="scientific">Mycena chlorophos</name>
    <name type="common">Agaric fungus</name>
    <name type="synonym">Agaricus chlorophos</name>
    <dbReference type="NCBI Taxonomy" id="658473"/>
    <lineage>
        <taxon>Eukaryota</taxon>
        <taxon>Fungi</taxon>
        <taxon>Dikarya</taxon>
        <taxon>Basidiomycota</taxon>
        <taxon>Agaricomycotina</taxon>
        <taxon>Agaricomycetes</taxon>
        <taxon>Agaricomycetidae</taxon>
        <taxon>Agaricales</taxon>
        <taxon>Marasmiineae</taxon>
        <taxon>Mycenaceae</taxon>
        <taxon>Mycena</taxon>
    </lineage>
</organism>
<name>A0ABQ0LC68_MYCCL</name>
<evidence type="ECO:0008006" key="4">
    <source>
        <dbReference type="Google" id="ProtNLM"/>
    </source>
</evidence>
<keyword evidence="3" id="KW-1185">Reference proteome</keyword>
<evidence type="ECO:0000256" key="1">
    <source>
        <dbReference type="SAM" id="MobiDB-lite"/>
    </source>
</evidence>
<evidence type="ECO:0000313" key="2">
    <source>
        <dbReference type="EMBL" id="GAT48703.1"/>
    </source>
</evidence>
<reference evidence="2" key="1">
    <citation type="submission" date="2014-09" db="EMBL/GenBank/DDBJ databases">
        <title>Genome sequence of the luminous mushroom Mycena chlorophos for searching fungal bioluminescence genes.</title>
        <authorList>
            <person name="Tanaka Y."/>
            <person name="Kasuga D."/>
            <person name="Oba Y."/>
            <person name="Hase S."/>
            <person name="Sato K."/>
            <person name="Oba Y."/>
            <person name="Sakakibara Y."/>
        </authorList>
    </citation>
    <scope>NUCLEOTIDE SEQUENCE</scope>
</reference>
<accession>A0ABQ0LC68</accession>
<dbReference type="Proteomes" id="UP000815677">
    <property type="component" value="Unassembled WGS sequence"/>
</dbReference>
<feature type="region of interest" description="Disordered" evidence="1">
    <location>
        <begin position="1"/>
        <end position="32"/>
    </location>
</feature>
<proteinExistence type="predicted"/>
<evidence type="ECO:0000313" key="3">
    <source>
        <dbReference type="Proteomes" id="UP000815677"/>
    </source>
</evidence>
<gene>
    <name evidence="2" type="ORF">MCHLO_06082</name>
</gene>
<dbReference type="EMBL" id="DF844911">
    <property type="protein sequence ID" value="GAT48703.1"/>
    <property type="molecule type" value="Genomic_DNA"/>
</dbReference>
<sequence>MYLSWRDPGGNLRGSPVGNHESSSSYPHPRPKITEKHIETLERIPDRLEKLELVHGDLRFPNLVFLPNDEQYWPLDLNPEARWAKGVVAGAQITPKHEREQISLVVKAWRHRLAENKPMDLDVVARLSGDDLYGPRSGANIEKFYEMDSLNDYERFESAYRDDLA</sequence>
<protein>
    <recommendedName>
        <fullName evidence="4">Aminoglycoside phosphotransferase domain-containing protein</fullName>
    </recommendedName>
</protein>